<feature type="region of interest" description="Disordered" evidence="1">
    <location>
        <begin position="83"/>
        <end position="156"/>
    </location>
</feature>
<organism evidence="2 3">
    <name type="scientific">Lithospermum erythrorhizon</name>
    <name type="common">Purple gromwell</name>
    <name type="synonym">Lithospermum officinale var. erythrorhizon</name>
    <dbReference type="NCBI Taxonomy" id="34254"/>
    <lineage>
        <taxon>Eukaryota</taxon>
        <taxon>Viridiplantae</taxon>
        <taxon>Streptophyta</taxon>
        <taxon>Embryophyta</taxon>
        <taxon>Tracheophyta</taxon>
        <taxon>Spermatophyta</taxon>
        <taxon>Magnoliopsida</taxon>
        <taxon>eudicotyledons</taxon>
        <taxon>Gunneridae</taxon>
        <taxon>Pentapetalae</taxon>
        <taxon>asterids</taxon>
        <taxon>lamiids</taxon>
        <taxon>Boraginales</taxon>
        <taxon>Boraginaceae</taxon>
        <taxon>Boraginoideae</taxon>
        <taxon>Lithospermeae</taxon>
        <taxon>Lithospermum</taxon>
    </lineage>
</organism>
<evidence type="ECO:0000313" key="2">
    <source>
        <dbReference type="EMBL" id="GAA0140206.1"/>
    </source>
</evidence>
<reference evidence="2 3" key="1">
    <citation type="submission" date="2024-01" db="EMBL/GenBank/DDBJ databases">
        <title>The complete chloroplast genome sequence of Lithospermum erythrorhizon: insights into the phylogenetic relationship among Boraginaceae species and the maternal lineages of purple gromwells.</title>
        <authorList>
            <person name="Okada T."/>
            <person name="Watanabe K."/>
        </authorList>
    </citation>
    <scope>NUCLEOTIDE SEQUENCE [LARGE SCALE GENOMIC DNA]</scope>
</reference>
<keyword evidence="3" id="KW-1185">Reference proteome</keyword>
<feature type="region of interest" description="Disordered" evidence="1">
    <location>
        <begin position="1"/>
        <end position="43"/>
    </location>
</feature>
<name>A0AAV3NM73_LITER</name>
<sequence length="173" mass="17754">MVKPRSEEVLNEGGGSYLSIEKAMKKKKKRKSPPSDNEASNMVASRLAKVVPIFRPCVESDSTSAGSQVAPFAGAGLVFKAGGSGSGSMAKSAGPNVKRPKPAGSALQRAKKAFPRGSGVGLGAGPVPNRPNPPTPLPIRPEAAVPGAVPAGPPEGTKMRVMKFHLSRHGVIV</sequence>
<feature type="compositionally biased region" description="Low complexity" evidence="1">
    <location>
        <begin position="140"/>
        <end position="156"/>
    </location>
</feature>
<feature type="compositionally biased region" description="Pro residues" evidence="1">
    <location>
        <begin position="128"/>
        <end position="139"/>
    </location>
</feature>
<evidence type="ECO:0000256" key="1">
    <source>
        <dbReference type="SAM" id="MobiDB-lite"/>
    </source>
</evidence>
<dbReference type="EMBL" id="BAABME010015251">
    <property type="protein sequence ID" value="GAA0140206.1"/>
    <property type="molecule type" value="Genomic_DNA"/>
</dbReference>
<protein>
    <submittedName>
        <fullName evidence="2">Uncharacterized protein</fullName>
    </submittedName>
</protein>
<dbReference type="AlphaFoldDB" id="A0AAV3NM73"/>
<proteinExistence type="predicted"/>
<evidence type="ECO:0000313" key="3">
    <source>
        <dbReference type="Proteomes" id="UP001454036"/>
    </source>
</evidence>
<gene>
    <name evidence="2" type="ORF">LIER_35204</name>
</gene>
<feature type="compositionally biased region" description="Polar residues" evidence="1">
    <location>
        <begin position="34"/>
        <end position="43"/>
    </location>
</feature>
<comment type="caution">
    <text evidence="2">The sequence shown here is derived from an EMBL/GenBank/DDBJ whole genome shotgun (WGS) entry which is preliminary data.</text>
</comment>
<dbReference type="Proteomes" id="UP001454036">
    <property type="component" value="Unassembled WGS sequence"/>
</dbReference>
<accession>A0AAV3NM73</accession>